<organism evidence="2 3">
    <name type="scientific">Sphaerobolus stellatus (strain SS14)</name>
    <dbReference type="NCBI Taxonomy" id="990650"/>
    <lineage>
        <taxon>Eukaryota</taxon>
        <taxon>Fungi</taxon>
        <taxon>Dikarya</taxon>
        <taxon>Basidiomycota</taxon>
        <taxon>Agaricomycotina</taxon>
        <taxon>Agaricomycetes</taxon>
        <taxon>Phallomycetidae</taxon>
        <taxon>Geastrales</taxon>
        <taxon>Sphaerobolaceae</taxon>
        <taxon>Sphaerobolus</taxon>
    </lineage>
</organism>
<dbReference type="AlphaFoldDB" id="A0A0C9VKS7"/>
<reference evidence="2 3" key="1">
    <citation type="submission" date="2014-06" db="EMBL/GenBank/DDBJ databases">
        <title>Evolutionary Origins and Diversification of the Mycorrhizal Mutualists.</title>
        <authorList>
            <consortium name="DOE Joint Genome Institute"/>
            <consortium name="Mycorrhizal Genomics Consortium"/>
            <person name="Kohler A."/>
            <person name="Kuo A."/>
            <person name="Nagy L.G."/>
            <person name="Floudas D."/>
            <person name="Copeland A."/>
            <person name="Barry K.W."/>
            <person name="Cichocki N."/>
            <person name="Veneault-Fourrey C."/>
            <person name="LaButti K."/>
            <person name="Lindquist E.A."/>
            <person name="Lipzen A."/>
            <person name="Lundell T."/>
            <person name="Morin E."/>
            <person name="Murat C."/>
            <person name="Riley R."/>
            <person name="Ohm R."/>
            <person name="Sun H."/>
            <person name="Tunlid A."/>
            <person name="Henrissat B."/>
            <person name="Grigoriev I.V."/>
            <person name="Hibbett D.S."/>
            <person name="Martin F."/>
        </authorList>
    </citation>
    <scope>NUCLEOTIDE SEQUENCE [LARGE SCALE GENOMIC DNA]</scope>
    <source>
        <strain evidence="2 3">SS14</strain>
    </source>
</reference>
<feature type="compositionally biased region" description="Basic and acidic residues" evidence="1">
    <location>
        <begin position="37"/>
        <end position="65"/>
    </location>
</feature>
<evidence type="ECO:0000313" key="3">
    <source>
        <dbReference type="Proteomes" id="UP000054279"/>
    </source>
</evidence>
<dbReference type="HOGENOM" id="CLU_2851206_0_0_1"/>
<dbReference type="Proteomes" id="UP000054279">
    <property type="component" value="Unassembled WGS sequence"/>
</dbReference>
<gene>
    <name evidence="2" type="ORF">M422DRAFT_259007</name>
</gene>
<evidence type="ECO:0000313" key="2">
    <source>
        <dbReference type="EMBL" id="KIJ38355.1"/>
    </source>
</evidence>
<protein>
    <submittedName>
        <fullName evidence="2">Uncharacterized protein</fullName>
    </submittedName>
</protein>
<sequence length="65" mass="7022">MIATGGPFRNTGHHGVLHIQDMDVIQTIYEEAGTGIEDPREKPQKAERDGPGTGIDKEAHGTLNL</sequence>
<evidence type="ECO:0000256" key="1">
    <source>
        <dbReference type="SAM" id="MobiDB-lite"/>
    </source>
</evidence>
<proteinExistence type="predicted"/>
<name>A0A0C9VKS7_SPHS4</name>
<feature type="region of interest" description="Disordered" evidence="1">
    <location>
        <begin position="32"/>
        <end position="65"/>
    </location>
</feature>
<accession>A0A0C9VKS7</accession>
<dbReference type="EMBL" id="KN837161">
    <property type="protein sequence ID" value="KIJ38355.1"/>
    <property type="molecule type" value="Genomic_DNA"/>
</dbReference>
<keyword evidence="3" id="KW-1185">Reference proteome</keyword>